<dbReference type="InterPro" id="IPR012337">
    <property type="entry name" value="RNaseH-like_sf"/>
</dbReference>
<dbReference type="Proteomes" id="UP000001555">
    <property type="component" value="Unassembled WGS sequence"/>
</dbReference>
<proteinExistence type="evidence at protein level"/>
<dbReference type="GO" id="GO:0000175">
    <property type="term" value="F:3'-5'-RNA exonuclease activity"/>
    <property type="evidence" value="ECO:0007669"/>
    <property type="project" value="UniProtKB-ARBA"/>
</dbReference>
<dbReference type="EnsemblMetazoa" id="ISCW005772-RA">
    <property type="protein sequence ID" value="ISCW005772-PA"/>
    <property type="gene ID" value="ISCW005772"/>
</dbReference>
<dbReference type="PaxDb" id="6945-B7PNL2"/>
<evidence type="ECO:0000256" key="7">
    <source>
        <dbReference type="ARBA" id="ARBA00022801"/>
    </source>
</evidence>
<dbReference type="Pfam" id="PF01612">
    <property type="entry name" value="DNA_pol_A_exo1"/>
    <property type="match status" value="1"/>
</dbReference>
<keyword evidence="17" id="KW-1185">Reference proteome</keyword>
<comment type="subcellular location">
    <subcellularLocation>
        <location evidence="3">Mitochondrion membrane</location>
    </subcellularLocation>
</comment>
<organism>
    <name type="scientific">Ixodes scapularis</name>
    <name type="common">Black-legged tick</name>
    <name type="synonym">Deer tick</name>
    <dbReference type="NCBI Taxonomy" id="6945"/>
    <lineage>
        <taxon>Eukaryota</taxon>
        <taxon>Metazoa</taxon>
        <taxon>Ecdysozoa</taxon>
        <taxon>Arthropoda</taxon>
        <taxon>Chelicerata</taxon>
        <taxon>Arachnida</taxon>
        <taxon>Acari</taxon>
        <taxon>Parasitiformes</taxon>
        <taxon>Ixodida</taxon>
        <taxon>Ixodoidea</taxon>
        <taxon>Ixodidae</taxon>
        <taxon>Ixodinae</taxon>
        <taxon>Ixodes</taxon>
    </lineage>
</organism>
<evidence type="ECO:0000256" key="13">
    <source>
        <dbReference type="ARBA" id="ARBA00069878"/>
    </source>
</evidence>
<dbReference type="OrthoDB" id="1920326at2759"/>
<gene>
    <name evidence="15" type="ORF">IscW_ISCW005772</name>
</gene>
<sequence>MLACVAAGVTGIAGGYLYQTKFHKYLCRLLPKTIVVCSTLEDFGRIEDVFCRLCREAGVLGLDSEWTTVQGHRHRVALLQLAPNANFSVLLRLCQFTEEASTVTLPESLRDILKDVKIIKVGVGVIDDAHKLFQDYGIDVWGCLDLRHALGCLPELGHFPKVGLRSLSESLLGVSPDKSWRLRCSNWEADVLTEKQIRYAADDALLAVQIFDQMIRNRLTFFLYRPGWYDKLKEDTIAMCQEAVDIPFQNRVKPHSPDKMPNPEAASKKLGCFRSYMTRKTPLYDNCILQAPDGEALCTCDYKKAIWYIDRDLGKVVSEQGEPLVIRLNFEPSNRPVLDSQYYIQAKDNNCVVCGSAESLVRKNVVPHEYRKFFPKVMKHHISHDILLLCVRCHQLSNMRDMTLRYALAQECNAPIMDGTFSKSVENSEMRKVRSAARALLMHSRNNKLPQDRVALLLEVLKDHYGVDCLSEGHVSMAADIDTKVVNMDYVPHGERVVEHFKKNGGLVHFELRWRQHFLETMKPKFLPALWSVDHHHEVLALKYAQGRVKDANLSEIGITQELVDNVVEKVGFNLADNGVPSNVAED</sequence>
<dbReference type="CDD" id="cd06141">
    <property type="entry name" value="WRN_exo"/>
    <property type="match status" value="1"/>
</dbReference>
<evidence type="ECO:0000256" key="3">
    <source>
        <dbReference type="ARBA" id="ARBA00004325"/>
    </source>
</evidence>
<reference evidence="16" key="2">
    <citation type="submission" date="2020-05" db="UniProtKB">
        <authorList>
            <consortium name="EnsemblMetazoa"/>
        </authorList>
    </citation>
    <scope>IDENTIFICATION</scope>
    <source>
        <strain evidence="16">wikel</strain>
    </source>
</reference>
<evidence type="ECO:0000256" key="1">
    <source>
        <dbReference type="ARBA" id="ARBA00001936"/>
    </source>
</evidence>
<evidence type="ECO:0000256" key="10">
    <source>
        <dbReference type="ARBA" id="ARBA00023128"/>
    </source>
</evidence>
<evidence type="ECO:0000313" key="16">
    <source>
        <dbReference type="EnsemblMetazoa" id="ISCW005772-PA"/>
    </source>
</evidence>
<dbReference type="Gene3D" id="3.30.420.10">
    <property type="entry name" value="Ribonuclease H-like superfamily/Ribonuclease H"/>
    <property type="match status" value="1"/>
</dbReference>
<evidence type="ECO:0000256" key="5">
    <source>
        <dbReference type="ARBA" id="ARBA00022722"/>
    </source>
</evidence>
<keyword evidence="7" id="KW-0378">Hydrolase</keyword>
<dbReference type="GO" id="GO:0008408">
    <property type="term" value="F:3'-5' exonuclease activity"/>
    <property type="evidence" value="ECO:0000318"/>
    <property type="project" value="GO_Central"/>
</dbReference>
<reference evidence="15 17" key="1">
    <citation type="submission" date="2008-03" db="EMBL/GenBank/DDBJ databases">
        <title>Annotation of Ixodes scapularis.</title>
        <authorList>
            <consortium name="Ixodes scapularis Genome Project Consortium"/>
            <person name="Caler E."/>
            <person name="Hannick L.I."/>
            <person name="Bidwell S."/>
            <person name="Joardar V."/>
            <person name="Thiagarajan M."/>
            <person name="Amedeo P."/>
            <person name="Galinsky K.J."/>
            <person name="Schobel S."/>
            <person name="Inman J."/>
            <person name="Hostetler J."/>
            <person name="Miller J."/>
            <person name="Hammond M."/>
            <person name="Megy K."/>
            <person name="Lawson D."/>
            <person name="Kodira C."/>
            <person name="Sutton G."/>
            <person name="Meyer J."/>
            <person name="Hill C.A."/>
            <person name="Birren B."/>
            <person name="Nene V."/>
            <person name="Collins F."/>
            <person name="Alarcon-Chaidez F."/>
            <person name="Wikel S."/>
            <person name="Strausberg R."/>
        </authorList>
    </citation>
    <scope>NUCLEOTIDE SEQUENCE [LARGE SCALE GENOMIC DNA]</scope>
    <source>
        <strain evidence="17">Wikel</strain>
        <strain evidence="15">Wikel colony</strain>
    </source>
</reference>
<accession>B7PNL2</accession>
<evidence type="ECO:0000256" key="6">
    <source>
        <dbReference type="ARBA" id="ARBA00022723"/>
    </source>
</evidence>
<comment type="cofactor">
    <cofactor evidence="1">
        <name>Mn(2+)</name>
        <dbReference type="ChEBI" id="CHEBI:29035"/>
    </cofactor>
</comment>
<evidence type="ECO:0000256" key="11">
    <source>
        <dbReference type="ARBA" id="ARBA00023136"/>
    </source>
</evidence>
<dbReference type="PANTHER" id="PTHR13620">
    <property type="entry name" value="3-5 EXONUCLEASE"/>
    <property type="match status" value="1"/>
</dbReference>
<dbReference type="FunCoup" id="B7PNL2">
    <property type="interactions" value="686"/>
</dbReference>
<dbReference type="VEuPathDB" id="VectorBase:ISCP_013089"/>
<evidence type="ECO:0000313" key="17">
    <source>
        <dbReference type="Proteomes" id="UP000001555"/>
    </source>
</evidence>
<evidence type="ECO:0007829" key="18">
    <source>
        <dbReference type="PeptideAtlas" id="B7PNL2"/>
    </source>
</evidence>
<dbReference type="PANTHER" id="PTHR13620:SF104">
    <property type="entry name" value="EXONUCLEASE 3'-5' DOMAIN-CONTAINING PROTEIN 2"/>
    <property type="match status" value="1"/>
</dbReference>
<evidence type="ECO:0000313" key="15">
    <source>
        <dbReference type="EMBL" id="EEC08184.1"/>
    </source>
</evidence>
<dbReference type="EMBL" id="DS753583">
    <property type="protein sequence ID" value="EEC08184.1"/>
    <property type="molecule type" value="Genomic_DNA"/>
</dbReference>
<dbReference type="SMART" id="SM00474">
    <property type="entry name" value="35EXOc"/>
    <property type="match status" value="1"/>
</dbReference>
<dbReference type="STRING" id="6945.B7PNL2"/>
<evidence type="ECO:0000256" key="8">
    <source>
        <dbReference type="ARBA" id="ARBA00022839"/>
    </source>
</evidence>
<keyword evidence="8 15" id="KW-0269">Exonuclease</keyword>
<dbReference type="SUPFAM" id="SSF53098">
    <property type="entry name" value="Ribonuclease H-like"/>
    <property type="match status" value="1"/>
</dbReference>
<dbReference type="GO" id="GO:0005737">
    <property type="term" value="C:cytoplasm"/>
    <property type="evidence" value="ECO:0000318"/>
    <property type="project" value="GO_Central"/>
</dbReference>
<protein>
    <recommendedName>
        <fullName evidence="13">Exonuclease 3'-5' domain-containing protein 2</fullName>
    </recommendedName>
</protein>
<comment type="cofactor">
    <cofactor evidence="2">
        <name>Mg(2+)</name>
        <dbReference type="ChEBI" id="CHEBI:18420"/>
    </cofactor>
</comment>
<keyword evidence="10" id="KW-0496">Mitochondrion</keyword>
<evidence type="ECO:0000256" key="2">
    <source>
        <dbReference type="ARBA" id="ARBA00001946"/>
    </source>
</evidence>
<dbReference type="GO" id="GO:0003676">
    <property type="term" value="F:nucleic acid binding"/>
    <property type="evidence" value="ECO:0007669"/>
    <property type="project" value="InterPro"/>
</dbReference>
<feature type="domain" description="3'-5' exonuclease" evidence="14">
    <location>
        <begin position="31"/>
        <end position="219"/>
    </location>
</feature>
<dbReference type="InParanoid" id="B7PNL2"/>
<dbReference type="EMBL" id="ABJB011057098">
    <property type="status" value="NOT_ANNOTATED_CDS"/>
    <property type="molecule type" value="Genomic_DNA"/>
</dbReference>
<evidence type="ECO:0000256" key="4">
    <source>
        <dbReference type="ARBA" id="ARBA00022692"/>
    </source>
</evidence>
<keyword evidence="9" id="KW-1133">Transmembrane helix</keyword>
<dbReference type="AlphaFoldDB" id="B7PNL2"/>
<dbReference type="GO" id="GO:0031966">
    <property type="term" value="C:mitochondrial membrane"/>
    <property type="evidence" value="ECO:0007669"/>
    <property type="project" value="UniProtKB-SubCell"/>
</dbReference>
<keyword evidence="5" id="KW-0540">Nuclease</keyword>
<keyword evidence="11" id="KW-0472">Membrane</keyword>
<dbReference type="GO" id="GO:0046872">
    <property type="term" value="F:metal ion binding"/>
    <property type="evidence" value="ECO:0007669"/>
    <property type="project" value="UniProtKB-KW"/>
</dbReference>
<comment type="similarity">
    <text evidence="12">Belongs to the EXD2 family.</text>
</comment>
<evidence type="ECO:0000259" key="14">
    <source>
        <dbReference type="SMART" id="SM00474"/>
    </source>
</evidence>
<dbReference type="InterPro" id="IPR002562">
    <property type="entry name" value="3'-5'_exonuclease_dom"/>
</dbReference>
<dbReference type="InterPro" id="IPR051132">
    <property type="entry name" value="3-5_Exonuclease_domain"/>
</dbReference>
<keyword evidence="4" id="KW-0812">Transmembrane</keyword>
<dbReference type="GO" id="GO:0005634">
    <property type="term" value="C:nucleus"/>
    <property type="evidence" value="ECO:0000318"/>
    <property type="project" value="GO_Central"/>
</dbReference>
<evidence type="ECO:0000256" key="9">
    <source>
        <dbReference type="ARBA" id="ARBA00022989"/>
    </source>
</evidence>
<name>B7PNL2_IXOSC</name>
<evidence type="ECO:0000256" key="12">
    <source>
        <dbReference type="ARBA" id="ARBA00061005"/>
    </source>
</evidence>
<keyword evidence="18" id="KW-1267">Proteomics identification</keyword>
<dbReference type="VEuPathDB" id="VectorBase:ISCW005772"/>
<dbReference type="HOGENOM" id="CLU_019718_0_0_1"/>
<dbReference type="GO" id="GO:0006310">
    <property type="term" value="P:DNA recombination"/>
    <property type="evidence" value="ECO:0007669"/>
    <property type="project" value="UniProtKB-ARBA"/>
</dbReference>
<dbReference type="InterPro" id="IPR036397">
    <property type="entry name" value="RNaseH_sf"/>
</dbReference>
<dbReference type="FunFam" id="3.30.420.10:FF:000041">
    <property type="entry name" value="Exonuclease 3'-5' domain containing 2"/>
    <property type="match status" value="1"/>
</dbReference>
<keyword evidence="6" id="KW-0479">Metal-binding</keyword>